<keyword evidence="3" id="KW-1185">Reference proteome</keyword>
<dbReference type="PANTHER" id="PTHR34710">
    <property type="entry name" value="OS03G0834100 PROTEIN"/>
    <property type="match status" value="1"/>
</dbReference>
<gene>
    <name evidence="2" type="ORF">E2562_008337</name>
</gene>
<dbReference type="PANTHER" id="PTHR34710:SF10">
    <property type="entry name" value="EXPRESSED PROTEIN"/>
    <property type="match status" value="1"/>
</dbReference>
<dbReference type="Proteomes" id="UP000479710">
    <property type="component" value="Unassembled WGS sequence"/>
</dbReference>
<evidence type="ECO:0000313" key="3">
    <source>
        <dbReference type="Proteomes" id="UP000479710"/>
    </source>
</evidence>
<name>A0A6G1EGX9_9ORYZ</name>
<evidence type="ECO:0000313" key="2">
    <source>
        <dbReference type="EMBL" id="KAF0923987.1"/>
    </source>
</evidence>
<feature type="domain" description="DUF3615" evidence="1">
    <location>
        <begin position="119"/>
        <end position="154"/>
    </location>
</feature>
<evidence type="ECO:0000259" key="1">
    <source>
        <dbReference type="Pfam" id="PF12274"/>
    </source>
</evidence>
<accession>A0A6G1EGX9</accession>
<reference evidence="2 3" key="1">
    <citation type="submission" date="2019-11" db="EMBL/GenBank/DDBJ databases">
        <title>Whole genome sequence of Oryza granulata.</title>
        <authorList>
            <person name="Li W."/>
        </authorList>
    </citation>
    <scope>NUCLEOTIDE SEQUENCE [LARGE SCALE GENOMIC DNA]</scope>
    <source>
        <strain evidence="3">cv. Menghai</strain>
        <tissue evidence="2">Leaf</tissue>
    </source>
</reference>
<sequence length="155" mass="17492">MAGGWGGVAVWCAARRTDSLGHAQEEEEAAANLRGGADWEVATVECVGEKSRERDAFIITHVRYALHHSNAKHPVHFIRVGIQLVLINFIAISSCPELHGMTYIIDLCLQGEEFDAVKPLMDASVRFRGQVWFHVNFWARCRKTKKIKCFFAEVH</sequence>
<dbReference type="OrthoDB" id="693786at2759"/>
<dbReference type="AlphaFoldDB" id="A0A6G1EGX9"/>
<dbReference type="InterPro" id="IPR022059">
    <property type="entry name" value="DUF3615"/>
</dbReference>
<dbReference type="Pfam" id="PF12274">
    <property type="entry name" value="DUF3615"/>
    <property type="match status" value="1"/>
</dbReference>
<comment type="caution">
    <text evidence="2">The sequence shown here is derived from an EMBL/GenBank/DDBJ whole genome shotgun (WGS) entry which is preliminary data.</text>
</comment>
<protein>
    <recommendedName>
        <fullName evidence="1">DUF3615 domain-containing protein</fullName>
    </recommendedName>
</protein>
<dbReference type="EMBL" id="SPHZ02000003">
    <property type="protein sequence ID" value="KAF0923987.1"/>
    <property type="molecule type" value="Genomic_DNA"/>
</dbReference>
<proteinExistence type="predicted"/>
<organism evidence="2 3">
    <name type="scientific">Oryza meyeriana var. granulata</name>
    <dbReference type="NCBI Taxonomy" id="110450"/>
    <lineage>
        <taxon>Eukaryota</taxon>
        <taxon>Viridiplantae</taxon>
        <taxon>Streptophyta</taxon>
        <taxon>Embryophyta</taxon>
        <taxon>Tracheophyta</taxon>
        <taxon>Spermatophyta</taxon>
        <taxon>Magnoliopsida</taxon>
        <taxon>Liliopsida</taxon>
        <taxon>Poales</taxon>
        <taxon>Poaceae</taxon>
        <taxon>BOP clade</taxon>
        <taxon>Oryzoideae</taxon>
        <taxon>Oryzeae</taxon>
        <taxon>Oryzinae</taxon>
        <taxon>Oryza</taxon>
        <taxon>Oryza meyeriana</taxon>
    </lineage>
</organism>